<dbReference type="SUPFAM" id="SSF51445">
    <property type="entry name" value="(Trans)glycosidases"/>
    <property type="match status" value="1"/>
</dbReference>
<accession>A0ABN0C096</accession>
<dbReference type="GO" id="GO:0016787">
    <property type="term" value="F:hydrolase activity"/>
    <property type="evidence" value="ECO:0007669"/>
    <property type="project" value="UniProtKB-KW"/>
</dbReference>
<dbReference type="Proteomes" id="UP000003412">
    <property type="component" value="Chromosome"/>
</dbReference>
<dbReference type="PRINTS" id="PR00131">
    <property type="entry name" value="GLHYDRLASE1"/>
</dbReference>
<dbReference type="Pfam" id="PF00232">
    <property type="entry name" value="Glyco_hydro_1"/>
    <property type="match status" value="1"/>
</dbReference>
<proteinExistence type="inferred from homology"/>
<dbReference type="InterPro" id="IPR017853">
    <property type="entry name" value="GH"/>
</dbReference>
<dbReference type="EMBL" id="ADXF01000288">
    <property type="protein sequence ID" value="EFR88869.1"/>
    <property type="molecule type" value="Genomic_DNA"/>
</dbReference>
<keyword evidence="2" id="KW-0378">Hydrolase</keyword>
<name>A0ABN0C096_9LIST</name>
<organism evidence="2 3">
    <name type="scientific">Listeria marthii FSL S4-120</name>
    <dbReference type="NCBI Taxonomy" id="702457"/>
    <lineage>
        <taxon>Bacteria</taxon>
        <taxon>Bacillati</taxon>
        <taxon>Bacillota</taxon>
        <taxon>Bacilli</taxon>
        <taxon>Bacillales</taxon>
        <taxon>Listeriaceae</taxon>
        <taxon>Listeria</taxon>
    </lineage>
</organism>
<protein>
    <submittedName>
        <fullName evidence="2">Glycosyl hydrolase family protein</fullName>
    </submittedName>
</protein>
<evidence type="ECO:0000256" key="1">
    <source>
        <dbReference type="RuleBase" id="RU003690"/>
    </source>
</evidence>
<evidence type="ECO:0000313" key="2">
    <source>
        <dbReference type="EMBL" id="EFR88869.1"/>
    </source>
</evidence>
<dbReference type="InterPro" id="IPR001360">
    <property type="entry name" value="Glyco_hydro_1"/>
</dbReference>
<feature type="non-terminal residue" evidence="2">
    <location>
        <position position="1"/>
    </location>
</feature>
<gene>
    <name evidence="2" type="ORF">NT05LM_0517</name>
</gene>
<dbReference type="Gene3D" id="3.20.20.80">
    <property type="entry name" value="Glycosidases"/>
    <property type="match status" value="1"/>
</dbReference>
<comment type="caution">
    <text evidence="2">The sequence shown here is derived from an EMBL/GenBank/DDBJ whole genome shotgun (WGS) entry which is preliminary data.</text>
</comment>
<dbReference type="PANTHER" id="PTHR10353:SF139">
    <property type="entry name" value="6-PHOSPHO-BETA-GLUCOSIDASE GMUD"/>
    <property type="match status" value="1"/>
</dbReference>
<keyword evidence="3" id="KW-1185">Reference proteome</keyword>
<sequence length="117" mass="13605">ISENGMGVANEERFLNEEGQIQDDYRIQFVKDHLAYVHQAIAEGCDIKGYHLWTFIDCWSWINAYKNRYGLVSLDVETGKRTMKKSGEFYKKMSDMNGFEYETSKLVGTKREETTNG</sequence>
<dbReference type="PANTHER" id="PTHR10353">
    <property type="entry name" value="GLYCOSYL HYDROLASE"/>
    <property type="match status" value="1"/>
</dbReference>
<comment type="similarity">
    <text evidence="1">Belongs to the glycosyl hydrolase 1 family.</text>
</comment>
<evidence type="ECO:0000313" key="3">
    <source>
        <dbReference type="Proteomes" id="UP000003412"/>
    </source>
</evidence>
<reference evidence="2 3" key="1">
    <citation type="journal article" date="2010" name="Microbiol. Resour. Announc.">
        <title>Comparative genomics of the bacterial genus Listeria: Genome evolution is characterized by limited gene acquisition and limited gene loss.</title>
        <authorList>
            <person name="den Bakker H.C."/>
            <person name="Cummings C.A."/>
            <person name="Ferreira V."/>
            <person name="Vatta P."/>
            <person name="Orsi R.H."/>
            <person name="Degoricija L."/>
            <person name="Barker M."/>
            <person name="Petrauskene O."/>
            <person name="Furtado M.R."/>
            <person name="Wiedmann M."/>
        </authorList>
    </citation>
    <scope>NUCLEOTIDE SEQUENCE [LARGE SCALE GENOMIC DNA]</scope>
    <source>
        <strain evidence="2 3">FSL S4-120</strain>
    </source>
</reference>